<dbReference type="OrthoDB" id="9806233at2"/>
<name>A0A399CY18_9BACT</name>
<dbReference type="InterPro" id="IPR010496">
    <property type="entry name" value="AL/BT2_dom"/>
</dbReference>
<dbReference type="Pfam" id="PF06439">
    <property type="entry name" value="3keto-disac_hyd"/>
    <property type="match status" value="2"/>
</dbReference>
<accession>A0A399CY18</accession>
<dbReference type="GO" id="GO:0016787">
    <property type="term" value="F:hydrolase activity"/>
    <property type="evidence" value="ECO:0007669"/>
    <property type="project" value="InterPro"/>
</dbReference>
<proteinExistence type="predicted"/>
<reference evidence="2 3" key="1">
    <citation type="journal article" date="2015" name="Int. J. Syst. Evol. Microbiol.">
        <title>Mariniphaga sediminis sp. nov., isolated from coastal sediment.</title>
        <authorList>
            <person name="Wang F.Q."/>
            <person name="Shen Q.Y."/>
            <person name="Chen G.J."/>
            <person name="Du Z.J."/>
        </authorList>
    </citation>
    <scope>NUCLEOTIDE SEQUENCE [LARGE SCALE GENOMIC DNA]</scope>
    <source>
        <strain evidence="2 3">SY21</strain>
    </source>
</reference>
<keyword evidence="3" id="KW-1185">Reference proteome</keyword>
<evidence type="ECO:0000313" key="2">
    <source>
        <dbReference type="EMBL" id="RIH63291.1"/>
    </source>
</evidence>
<feature type="domain" description="3-keto-alpha-glucoside-1,2-lyase/3-keto-2-hydroxy-glucal hydratase" evidence="1">
    <location>
        <begin position="244"/>
        <end position="457"/>
    </location>
</feature>
<dbReference type="AlphaFoldDB" id="A0A399CY18"/>
<protein>
    <submittedName>
        <fullName evidence="2">DUF1080 domain-containing protein</fullName>
    </submittedName>
</protein>
<dbReference type="EMBL" id="QWET01000023">
    <property type="protein sequence ID" value="RIH63291.1"/>
    <property type="molecule type" value="Genomic_DNA"/>
</dbReference>
<evidence type="ECO:0000259" key="1">
    <source>
        <dbReference type="Pfam" id="PF06439"/>
    </source>
</evidence>
<dbReference type="RefSeq" id="WP_119351832.1">
    <property type="nucleotide sequence ID" value="NZ_QWET01000023.1"/>
</dbReference>
<organism evidence="2 3">
    <name type="scientific">Mariniphaga sediminis</name>
    <dbReference type="NCBI Taxonomy" id="1628158"/>
    <lineage>
        <taxon>Bacteria</taxon>
        <taxon>Pseudomonadati</taxon>
        <taxon>Bacteroidota</taxon>
        <taxon>Bacteroidia</taxon>
        <taxon>Marinilabiliales</taxon>
        <taxon>Prolixibacteraceae</taxon>
        <taxon>Mariniphaga</taxon>
    </lineage>
</organism>
<dbReference type="Proteomes" id="UP000266441">
    <property type="component" value="Unassembled WGS sequence"/>
</dbReference>
<dbReference type="Gene3D" id="2.60.120.560">
    <property type="entry name" value="Exo-inulinase, domain 1"/>
    <property type="match status" value="2"/>
</dbReference>
<feature type="domain" description="3-keto-alpha-glucoside-1,2-lyase/3-keto-2-hydroxy-glucal hydratase" evidence="1">
    <location>
        <begin position="24"/>
        <end position="211"/>
    </location>
</feature>
<comment type="caution">
    <text evidence="2">The sequence shown here is derived from an EMBL/GenBank/DDBJ whole genome shotgun (WGS) entry which is preliminary data.</text>
</comment>
<sequence>MKIRLTVLVMLFFTTIIHAKNEEGWIELFNGKDLNNWTILNGKAEYKIENGEIVGISKVETPNTFLATKNKYSDFILEYEMKMEQGLNSGVQIRSNSFKEYKDGRVHGYQVECDGSDRAWSAGIYEESGRGWLYPLENNQAAKKAFKKGGWNSFHIEVIGSSIRTWLNGIPCTDLVDTMTAEGFIALQVHSIGSNKENEGKSIRWKNIRIKTGNFENDRWEMPDDVKVVNNLSNTLTPKEKRQGWRLLWDGKSTSGWRGAKLDEFPEKGWKINNGILTVEKSGGAESANGGDIITKSRFKDFILEVDFNITEGANSGIKYFVQTGMNKGEGSSIGCEFQILDDKNHPDAKKGVSGNRTIGSLYDLIQANAQVMDKNLKEKRVYPEWNRARIEVRGKKVSHWLNGIKVVEYERGTQMWKALVNYSKYQKWPGFGEFEDGHILLQDHGDEVQFKNIKIKEL</sequence>
<gene>
    <name evidence="2" type="ORF">D1164_20785</name>
</gene>
<evidence type="ECO:0000313" key="3">
    <source>
        <dbReference type="Proteomes" id="UP000266441"/>
    </source>
</evidence>